<dbReference type="PANTHER" id="PTHR21485">
    <property type="entry name" value="HAD SUPERFAMILY MEMBERS CMAS AND KDSC"/>
    <property type="match status" value="1"/>
</dbReference>
<keyword evidence="4" id="KW-1185">Reference proteome</keyword>
<dbReference type="Proteomes" id="UP000262029">
    <property type="component" value="Chromosome"/>
</dbReference>
<evidence type="ECO:0000313" key="1">
    <source>
        <dbReference type="EMBL" id="AXX84950.1"/>
    </source>
</evidence>
<dbReference type="InterPro" id="IPR050793">
    <property type="entry name" value="CMP-NeuNAc_synthase"/>
</dbReference>
<organism evidence="1 3">
    <name type="scientific">Aliarcobacter skirrowii CCUG 10374</name>
    <dbReference type="NCBI Taxonomy" id="1032239"/>
    <lineage>
        <taxon>Bacteria</taxon>
        <taxon>Pseudomonadati</taxon>
        <taxon>Campylobacterota</taxon>
        <taxon>Epsilonproteobacteria</taxon>
        <taxon>Campylobacterales</taxon>
        <taxon>Arcobacteraceae</taxon>
        <taxon>Aliarcobacter</taxon>
    </lineage>
</organism>
<keyword evidence="1" id="KW-0808">Transferase</keyword>
<dbReference type="EMBL" id="NXIC01000004">
    <property type="protein sequence ID" value="RXI25714.1"/>
    <property type="molecule type" value="Genomic_DNA"/>
</dbReference>
<reference evidence="1 3" key="2">
    <citation type="submission" date="2018-08" db="EMBL/GenBank/DDBJ databases">
        <title>Complete genome of the Arcobacter skirrowii type strain LMG 6621.</title>
        <authorList>
            <person name="Miller W.G."/>
            <person name="Yee E."/>
            <person name="Bono J.L."/>
        </authorList>
    </citation>
    <scope>NUCLEOTIDE SEQUENCE [LARGE SCALE GENOMIC DNA]</scope>
    <source>
        <strain evidence="1 3">CCUG 10374</strain>
    </source>
</reference>
<dbReference type="RefSeq" id="WP_115588332.1">
    <property type="nucleotide sequence ID" value="NZ_CP032099.1"/>
</dbReference>
<dbReference type="GeneID" id="61750895"/>
<dbReference type="GO" id="GO:0008781">
    <property type="term" value="F:N-acylneuraminate cytidylyltransferase activity"/>
    <property type="evidence" value="ECO:0007669"/>
    <property type="project" value="TreeGrafter"/>
</dbReference>
<dbReference type="PANTHER" id="PTHR21485:SF3">
    <property type="entry name" value="N-ACYLNEURAMINATE CYTIDYLYLTRANSFERASE"/>
    <property type="match status" value="1"/>
</dbReference>
<gene>
    <name evidence="1" type="ORF">ASKIR_1143</name>
    <name evidence="2" type="ORF">CP959_08010</name>
</gene>
<evidence type="ECO:0000313" key="2">
    <source>
        <dbReference type="EMBL" id="RXI25714.1"/>
    </source>
</evidence>
<dbReference type="Proteomes" id="UP000290580">
    <property type="component" value="Unassembled WGS sequence"/>
</dbReference>
<dbReference type="InterPro" id="IPR003329">
    <property type="entry name" value="Cytidylyl_trans"/>
</dbReference>
<keyword evidence="1" id="KW-0548">Nucleotidyltransferase</keyword>
<dbReference type="SUPFAM" id="SSF53448">
    <property type="entry name" value="Nucleotide-diphospho-sugar transferases"/>
    <property type="match status" value="1"/>
</dbReference>
<name>A0AAD0SLU2_9BACT</name>
<dbReference type="Pfam" id="PF02348">
    <property type="entry name" value="CTP_transf_3"/>
    <property type="match status" value="1"/>
</dbReference>
<accession>A0AAD0SLU2</accession>
<dbReference type="AlphaFoldDB" id="A0AAD0SLU2"/>
<dbReference type="EMBL" id="CP032099">
    <property type="protein sequence ID" value="AXX84950.1"/>
    <property type="molecule type" value="Genomic_DNA"/>
</dbReference>
<sequence length="236" mass="27127">MNIVALLTGRGNNTLSDKNILPVLGKPLISYPANAAKNVKSINHFYVSSDDDKILDIAYDLGYKKIKRPDELASPTAKHMDAILHAVEYMKEKDNLEPDILIVFLANSATVKSKWIEKGINQILNDESITSVVPVYQEQDHHPYRAKKLNENGSLDTFFDFSDMEVSTNRQELEPCYFLCHNFWILNMKNSLYSKNGQKPWIFLGNNTKPIFVDRCFDVHTIEDLKECENWIEKNL</sequence>
<dbReference type="Gene3D" id="3.90.550.10">
    <property type="entry name" value="Spore Coat Polysaccharide Biosynthesis Protein SpsA, Chain A"/>
    <property type="match status" value="1"/>
</dbReference>
<reference evidence="2 4" key="1">
    <citation type="submission" date="2017-09" db="EMBL/GenBank/DDBJ databases">
        <title>Genomics of the genus Arcobacter.</title>
        <authorList>
            <person name="Perez-Cataluna A."/>
            <person name="Figueras M.J."/>
            <person name="Salas-Masso N."/>
        </authorList>
    </citation>
    <scope>NUCLEOTIDE SEQUENCE [LARGE SCALE GENOMIC DNA]</scope>
    <source>
        <strain evidence="2 4">LMG 6621</strain>
    </source>
</reference>
<proteinExistence type="predicted"/>
<evidence type="ECO:0000313" key="3">
    <source>
        <dbReference type="Proteomes" id="UP000262029"/>
    </source>
</evidence>
<dbReference type="InterPro" id="IPR029044">
    <property type="entry name" value="Nucleotide-diphossugar_trans"/>
</dbReference>
<protein>
    <submittedName>
        <fullName evidence="1">Acylneuraminate cytidylyltransferase family protein</fullName>
    </submittedName>
    <submittedName>
        <fullName evidence="2">CMP-N-acetylneuraminic acid synthetase</fullName>
    </submittedName>
</protein>
<evidence type="ECO:0000313" key="4">
    <source>
        <dbReference type="Proteomes" id="UP000290580"/>
    </source>
</evidence>